<name>A0ABM4BT28_HYDVU</name>
<evidence type="ECO:0000313" key="4">
    <source>
        <dbReference type="RefSeq" id="XP_065652321.1"/>
    </source>
</evidence>
<evidence type="ECO:0000256" key="1">
    <source>
        <dbReference type="SAM" id="Coils"/>
    </source>
</evidence>
<organism evidence="2 3">
    <name type="scientific">Hydra vulgaris</name>
    <name type="common">Hydra</name>
    <name type="synonym">Hydra attenuata</name>
    <dbReference type="NCBI Taxonomy" id="6087"/>
    <lineage>
        <taxon>Eukaryota</taxon>
        <taxon>Metazoa</taxon>
        <taxon>Cnidaria</taxon>
        <taxon>Hydrozoa</taxon>
        <taxon>Hydroidolina</taxon>
        <taxon>Anthoathecata</taxon>
        <taxon>Aplanulata</taxon>
        <taxon>Hydridae</taxon>
        <taxon>Hydra</taxon>
    </lineage>
</organism>
<dbReference type="GeneID" id="136079795"/>
<accession>A0ABM4BT28</accession>
<keyword evidence="2" id="KW-1185">Reference proteome</keyword>
<dbReference type="RefSeq" id="XP_065652320.1">
    <property type="nucleotide sequence ID" value="XM_065796248.1"/>
</dbReference>
<feature type="coiled-coil region" evidence="1">
    <location>
        <begin position="229"/>
        <end position="312"/>
    </location>
</feature>
<proteinExistence type="predicted"/>
<dbReference type="Proteomes" id="UP001652625">
    <property type="component" value="Chromosome 04"/>
</dbReference>
<protein>
    <submittedName>
        <fullName evidence="3 4">Uncharacterized protein LOC136079795</fullName>
    </submittedName>
</protein>
<evidence type="ECO:0000313" key="3">
    <source>
        <dbReference type="RefSeq" id="XP_065652320.1"/>
    </source>
</evidence>
<dbReference type="RefSeq" id="XP_065652321.1">
    <property type="nucleotide sequence ID" value="XM_065796249.1"/>
</dbReference>
<gene>
    <name evidence="3 4" type="primary">LOC136079795</name>
</gene>
<sequence length="460" mass="53763">MEMDKDKQKGLDWFVYLNSELKRENQKLNIENKKLETELFFYKKSSEESKETISRILKKNDPNEISYVFLNESARKFLKYLIEENCKMKEIIKNKDIFSNVSNFIEQKKKIEDLQNQINSRNIEISCLKNQIKQNDEVYILHSKISSLSIENYNLKIELLSKQNAMDYLQTLLKGFQSNLVKIFCELYKVYGDTFLNKLKSDFIFSECLVPEFSFDDNKSQINLLSYELNQCKKLNEKLTSEILEYEQNMDAVIKQTGKQDVLIKKIQDLEQKLKLANEESINQQIVLNSKIKDLEQKLKFANKEKESFAETSCYFQSQCDKLNNQCAELKKELEINKTPVHFTNLPIKFSQEPCAFSPIKLNKYPPSGLVCDGGTVVRDGAKSVEKQTKHQSFHSSISDSNFDIYKPIDLTTEVVKRQRDVKSTPTSPQKQECVYCFDFYPLDVIEAHQKLCGSRFDEI</sequence>
<keyword evidence="1" id="KW-0175">Coiled coil</keyword>
<reference evidence="3 4" key="1">
    <citation type="submission" date="2025-05" db="UniProtKB">
        <authorList>
            <consortium name="RefSeq"/>
        </authorList>
    </citation>
    <scope>IDENTIFICATION</scope>
</reference>
<feature type="coiled-coil region" evidence="1">
    <location>
        <begin position="18"/>
        <end position="45"/>
    </location>
</feature>
<evidence type="ECO:0000313" key="2">
    <source>
        <dbReference type="Proteomes" id="UP001652625"/>
    </source>
</evidence>